<dbReference type="Proteomes" id="UP000046393">
    <property type="component" value="Unplaced"/>
</dbReference>
<feature type="compositionally biased region" description="Polar residues" evidence="2">
    <location>
        <begin position="229"/>
        <end position="265"/>
    </location>
</feature>
<keyword evidence="5" id="KW-1185">Reference proteome</keyword>
<accession>A0A0N5ANI8</accession>
<keyword evidence="1" id="KW-0245">EGF-like domain</keyword>
<feature type="transmembrane region" description="Helical" evidence="3">
    <location>
        <begin position="91"/>
        <end position="116"/>
    </location>
</feature>
<evidence type="ECO:0000256" key="1">
    <source>
        <dbReference type="PROSITE-ProRule" id="PRU00076"/>
    </source>
</evidence>
<reference evidence="6" key="1">
    <citation type="submission" date="2017-02" db="UniProtKB">
        <authorList>
            <consortium name="WormBaseParasite"/>
        </authorList>
    </citation>
    <scope>IDENTIFICATION</scope>
</reference>
<keyword evidence="3" id="KW-1133">Transmembrane helix</keyword>
<sequence>MMLWKFSGICECPPYYEGETCEELICVNNGTRIELANKSYACKCAYPEHISGKHCELVRCDNNGQPQKDGHCRCLDYWYTGQFCESYTASWGAVVGVPLVCITVIVICCIVCRLDFCPRRKIRQSRRRRPGEVTDTGFTRPSRWARNFEDQMQQRRILEQRNYDSAIRLQENYWNEDMSMSRSGDRADLNPAACPIRLDTIPVFNPRMIGGVPERNIKLIEPPPPYEQVISSNYSQQHQSPDRNSALSRPPGYTSTVSAQPGPTS</sequence>
<keyword evidence="3" id="KW-0812">Transmembrane</keyword>
<name>A0A0N5ANI8_9BILA</name>
<dbReference type="InterPro" id="IPR000742">
    <property type="entry name" value="EGF"/>
</dbReference>
<evidence type="ECO:0000313" key="6">
    <source>
        <dbReference type="WBParaSite" id="SMUV_0000617601-mRNA-1"/>
    </source>
</evidence>
<feature type="region of interest" description="Disordered" evidence="2">
    <location>
        <begin position="219"/>
        <end position="265"/>
    </location>
</feature>
<evidence type="ECO:0000313" key="5">
    <source>
        <dbReference type="Proteomes" id="UP000046393"/>
    </source>
</evidence>
<evidence type="ECO:0000256" key="2">
    <source>
        <dbReference type="SAM" id="MobiDB-lite"/>
    </source>
</evidence>
<evidence type="ECO:0000259" key="4">
    <source>
        <dbReference type="PROSITE" id="PS50026"/>
    </source>
</evidence>
<dbReference type="AlphaFoldDB" id="A0A0N5ANI8"/>
<dbReference type="WBParaSite" id="SMUV_0000617601-mRNA-1">
    <property type="protein sequence ID" value="SMUV_0000617601-mRNA-1"/>
    <property type="gene ID" value="SMUV_0000617601"/>
</dbReference>
<proteinExistence type="predicted"/>
<protein>
    <submittedName>
        <fullName evidence="6">EGF-like domain-containing protein</fullName>
    </submittedName>
</protein>
<comment type="caution">
    <text evidence="1">Lacks conserved residue(s) required for the propagation of feature annotation.</text>
</comment>
<keyword evidence="3" id="KW-0472">Membrane</keyword>
<feature type="domain" description="EGF-like" evidence="4">
    <location>
        <begin position="17"/>
        <end position="56"/>
    </location>
</feature>
<organism evidence="5 6">
    <name type="scientific">Syphacia muris</name>
    <dbReference type="NCBI Taxonomy" id="451379"/>
    <lineage>
        <taxon>Eukaryota</taxon>
        <taxon>Metazoa</taxon>
        <taxon>Ecdysozoa</taxon>
        <taxon>Nematoda</taxon>
        <taxon>Chromadorea</taxon>
        <taxon>Rhabditida</taxon>
        <taxon>Spirurina</taxon>
        <taxon>Oxyuridomorpha</taxon>
        <taxon>Oxyuroidea</taxon>
        <taxon>Oxyuridae</taxon>
        <taxon>Syphacia</taxon>
    </lineage>
</organism>
<evidence type="ECO:0000256" key="3">
    <source>
        <dbReference type="SAM" id="Phobius"/>
    </source>
</evidence>
<dbReference type="PROSITE" id="PS50026">
    <property type="entry name" value="EGF_3"/>
    <property type="match status" value="1"/>
</dbReference>
<dbReference type="Gene3D" id="2.10.25.10">
    <property type="entry name" value="Laminin"/>
    <property type="match status" value="1"/>
</dbReference>